<reference evidence="1 2" key="1">
    <citation type="submission" date="2017-03" db="EMBL/GenBank/DDBJ databases">
        <title>Genomes of endolithic fungi from Antarctica.</title>
        <authorList>
            <person name="Coleine C."/>
            <person name="Masonjones S."/>
            <person name="Stajich J.E."/>
        </authorList>
    </citation>
    <scope>NUCLEOTIDE SEQUENCE [LARGE SCALE GENOMIC DNA]</scope>
    <source>
        <strain evidence="1 2">CCFEE 5187</strain>
    </source>
</reference>
<evidence type="ECO:0000313" key="1">
    <source>
        <dbReference type="EMBL" id="TKA69956.1"/>
    </source>
</evidence>
<keyword evidence="2" id="KW-1185">Reference proteome</keyword>
<dbReference type="EMBL" id="NAJN01000684">
    <property type="protein sequence ID" value="TKA69956.1"/>
    <property type="molecule type" value="Genomic_DNA"/>
</dbReference>
<accession>A0A4U0X3T9</accession>
<comment type="caution">
    <text evidence="1">The sequence shown here is derived from an EMBL/GenBank/DDBJ whole genome shotgun (WGS) entry which is preliminary data.</text>
</comment>
<proteinExistence type="predicted"/>
<protein>
    <submittedName>
        <fullName evidence="1">Uncharacterized protein</fullName>
    </submittedName>
</protein>
<name>A0A4U0X3T9_9PEZI</name>
<evidence type="ECO:0000313" key="2">
    <source>
        <dbReference type="Proteomes" id="UP000308768"/>
    </source>
</evidence>
<dbReference type="AlphaFoldDB" id="A0A4U0X3T9"/>
<organism evidence="1 2">
    <name type="scientific">Cryomyces minteri</name>
    <dbReference type="NCBI Taxonomy" id="331657"/>
    <lineage>
        <taxon>Eukaryota</taxon>
        <taxon>Fungi</taxon>
        <taxon>Dikarya</taxon>
        <taxon>Ascomycota</taxon>
        <taxon>Pezizomycotina</taxon>
        <taxon>Dothideomycetes</taxon>
        <taxon>Dothideomycetes incertae sedis</taxon>
        <taxon>Cryomyces</taxon>
    </lineage>
</organism>
<dbReference type="Proteomes" id="UP000308768">
    <property type="component" value="Unassembled WGS sequence"/>
</dbReference>
<gene>
    <name evidence="1" type="ORF">B0A49_06340</name>
</gene>
<sequence length="235" mass="26925">MQTLITFIAHKAYSLPLQLNTTKFFDLNGVVHDFRVNESHAMAKRLNAVYDSVPQDSTRLRRGLDESLQPLVRYNKLKFPELSDQFFVKEKLEHPVLELLRYDDPSLPRPLEMPRNTRSLKGKTTMDRLLEALKSRVSKLAAEDVPSEIPVSLRLDRPRGMAALLQHSFDKVAAMITKGVPYDRTHVAQDLEFIMERAARVWANAFRELRDYPFMGLRDASWDLGARELGAGDGM</sequence>